<evidence type="ECO:0000256" key="3">
    <source>
        <dbReference type="ARBA" id="ARBA00022723"/>
    </source>
</evidence>
<dbReference type="SMART" id="SM00355">
    <property type="entry name" value="ZnF_C2H2"/>
    <property type="match status" value="2"/>
</dbReference>
<reference evidence="14" key="1">
    <citation type="submission" date="2016-06" db="EMBL/GenBank/DDBJ databases">
        <title>Draft Genome sequence of the fungus Inonotus baumii.</title>
        <authorList>
            <person name="Zhu H."/>
            <person name="Lin W."/>
        </authorList>
    </citation>
    <scope>NUCLEOTIDE SEQUENCE</scope>
    <source>
        <strain evidence="14">821</strain>
    </source>
</reference>
<keyword evidence="15" id="KW-1185">Reference proteome</keyword>
<dbReference type="GO" id="GO:0031519">
    <property type="term" value="C:PcG protein complex"/>
    <property type="evidence" value="ECO:0007669"/>
    <property type="project" value="TreeGrafter"/>
</dbReference>
<keyword evidence="9" id="KW-0539">Nucleus</keyword>
<evidence type="ECO:0000256" key="10">
    <source>
        <dbReference type="PROSITE-ProRule" id="PRU00042"/>
    </source>
</evidence>
<dbReference type="PROSITE" id="PS00028">
    <property type="entry name" value="ZINC_FINGER_C2H2_1"/>
    <property type="match status" value="2"/>
</dbReference>
<protein>
    <recommendedName>
        <fullName evidence="13">C2H2-type domain-containing protein</fullName>
    </recommendedName>
</protein>
<dbReference type="GO" id="GO:0008270">
    <property type="term" value="F:zinc ion binding"/>
    <property type="evidence" value="ECO:0007669"/>
    <property type="project" value="UniProtKB-KW"/>
</dbReference>
<evidence type="ECO:0000256" key="4">
    <source>
        <dbReference type="ARBA" id="ARBA00022737"/>
    </source>
</evidence>
<feature type="domain" description="C2H2-type" evidence="13">
    <location>
        <begin position="361"/>
        <end position="388"/>
    </location>
</feature>
<organism evidence="14 15">
    <name type="scientific">Sanghuangporus baumii</name>
    <name type="common">Phellinus baumii</name>
    <dbReference type="NCBI Taxonomy" id="108892"/>
    <lineage>
        <taxon>Eukaryota</taxon>
        <taxon>Fungi</taxon>
        <taxon>Dikarya</taxon>
        <taxon>Basidiomycota</taxon>
        <taxon>Agaricomycotina</taxon>
        <taxon>Agaricomycetes</taxon>
        <taxon>Hymenochaetales</taxon>
        <taxon>Hymenochaetaceae</taxon>
        <taxon>Sanghuangporus</taxon>
    </lineage>
</organism>
<dbReference type="Gene3D" id="3.30.160.60">
    <property type="entry name" value="Classic Zinc Finger"/>
    <property type="match status" value="2"/>
</dbReference>
<dbReference type="EMBL" id="LNZH02000198">
    <property type="protein sequence ID" value="OCB86865.1"/>
    <property type="molecule type" value="Genomic_DNA"/>
</dbReference>
<evidence type="ECO:0000256" key="9">
    <source>
        <dbReference type="ARBA" id="ARBA00023242"/>
    </source>
</evidence>
<dbReference type="AlphaFoldDB" id="A0A9Q5N2K1"/>
<feature type="compositionally biased region" description="Low complexity" evidence="11">
    <location>
        <begin position="222"/>
        <end position="233"/>
    </location>
</feature>
<evidence type="ECO:0000313" key="14">
    <source>
        <dbReference type="EMBL" id="OCB86865.1"/>
    </source>
</evidence>
<dbReference type="Proteomes" id="UP000757232">
    <property type="component" value="Unassembled WGS sequence"/>
</dbReference>
<keyword evidence="6" id="KW-0862">Zinc</keyword>
<keyword evidence="5 10" id="KW-0863">Zinc-finger</keyword>
<feature type="region of interest" description="Disordered" evidence="11">
    <location>
        <begin position="177"/>
        <end position="293"/>
    </location>
</feature>
<dbReference type="FunFam" id="3.30.160.60:FF:000193">
    <property type="entry name" value="Zinc finger protein 300"/>
    <property type="match status" value="1"/>
</dbReference>
<evidence type="ECO:0000256" key="5">
    <source>
        <dbReference type="ARBA" id="ARBA00022771"/>
    </source>
</evidence>
<comment type="subcellular location">
    <subcellularLocation>
        <location evidence="1">Nucleus</location>
    </subcellularLocation>
</comment>
<dbReference type="GO" id="GO:0005667">
    <property type="term" value="C:transcription regulator complex"/>
    <property type="evidence" value="ECO:0007669"/>
    <property type="project" value="TreeGrafter"/>
</dbReference>
<gene>
    <name evidence="14" type="ORF">A7U60_g6038</name>
</gene>
<evidence type="ECO:0000259" key="13">
    <source>
        <dbReference type="PROSITE" id="PS50157"/>
    </source>
</evidence>
<evidence type="ECO:0000256" key="8">
    <source>
        <dbReference type="ARBA" id="ARBA00023163"/>
    </source>
</evidence>
<evidence type="ECO:0000256" key="7">
    <source>
        <dbReference type="ARBA" id="ARBA00023015"/>
    </source>
</evidence>
<evidence type="ECO:0000256" key="11">
    <source>
        <dbReference type="SAM" id="MobiDB-lite"/>
    </source>
</evidence>
<comment type="similarity">
    <text evidence="2">Belongs to the krueppel C2H2-type zinc-finger protein family.</text>
</comment>
<dbReference type="SUPFAM" id="SSF57667">
    <property type="entry name" value="beta-beta-alpha zinc fingers"/>
    <property type="match status" value="1"/>
</dbReference>
<keyword evidence="3" id="KW-0479">Metal-binding</keyword>
<feature type="transmembrane region" description="Helical" evidence="12">
    <location>
        <begin position="12"/>
        <end position="34"/>
    </location>
</feature>
<keyword evidence="12" id="KW-0472">Membrane</keyword>
<evidence type="ECO:0000313" key="15">
    <source>
        <dbReference type="Proteomes" id="UP000757232"/>
    </source>
</evidence>
<feature type="domain" description="C2H2-type" evidence="13">
    <location>
        <begin position="389"/>
        <end position="418"/>
    </location>
</feature>
<dbReference type="Pfam" id="PF00096">
    <property type="entry name" value="zf-C2H2"/>
    <property type="match status" value="2"/>
</dbReference>
<dbReference type="GO" id="GO:0000785">
    <property type="term" value="C:chromatin"/>
    <property type="evidence" value="ECO:0007669"/>
    <property type="project" value="TreeGrafter"/>
</dbReference>
<dbReference type="GO" id="GO:0000978">
    <property type="term" value="F:RNA polymerase II cis-regulatory region sequence-specific DNA binding"/>
    <property type="evidence" value="ECO:0007669"/>
    <property type="project" value="TreeGrafter"/>
</dbReference>
<keyword evidence="8" id="KW-0804">Transcription</keyword>
<dbReference type="PANTHER" id="PTHR14003:SF20">
    <property type="entry name" value="FINGER DOMAIN PROTEIN, PUTATIVE (AFU_ORTHOLOGUE AFUA_4G10380)-RELATED"/>
    <property type="match status" value="1"/>
</dbReference>
<keyword evidence="12" id="KW-0812">Transmembrane</keyword>
<dbReference type="GO" id="GO:0000981">
    <property type="term" value="F:DNA-binding transcription factor activity, RNA polymerase II-specific"/>
    <property type="evidence" value="ECO:0007669"/>
    <property type="project" value="TreeGrafter"/>
</dbReference>
<accession>A0A9Q5N2K1</accession>
<feature type="compositionally biased region" description="Polar residues" evidence="11">
    <location>
        <begin position="150"/>
        <end position="160"/>
    </location>
</feature>
<evidence type="ECO:0000256" key="6">
    <source>
        <dbReference type="ARBA" id="ARBA00022833"/>
    </source>
</evidence>
<keyword evidence="7" id="KW-0805">Transcription regulation</keyword>
<sequence length="431" mass="47280">MEHILEMIADRIAVRVGFAVLTTDCSALLFLSGYHHHRALLELQFAETRTALLAGLQSFLLSTECHVAPKDPPENSQRKEWLPYLLYEIYSECAEQLTSPPPHSSPRPSRSIYNSGTAYPVYASESRPHASTSNRTPSLNPDIRFGRVESTWSSPSSQRASAPGLRPSLSYGASFSEVASRRPIPEHHRSHESSPAVPATQPLHPNSGCRYGGSTDPSRYMGRPSGGDSSRSSVPANAVWTEHRRRDSMDSVWSSHSSSSAAPSQQRFIPPSPSNALQFQPLPQPQTTSSRLGAYASAHNSNQADYQSPFGVLIADNDSRGATSSDPQRTAIIRTLRASGIQGSFQINFDDPANAQSPPRYSCQYCGKGFARPSSLRIHNNSHTGEKPFQCPHPDCGRRFSVHSNMRRHYRVHEGSVARTSEGSGDELADE</sequence>
<keyword evidence="4" id="KW-0677">Repeat</keyword>
<feature type="compositionally biased region" description="Basic and acidic residues" evidence="11">
    <location>
        <begin position="179"/>
        <end position="192"/>
    </location>
</feature>
<keyword evidence="12" id="KW-1133">Transmembrane helix</keyword>
<feature type="compositionally biased region" description="Low complexity" evidence="11">
    <location>
        <begin position="250"/>
        <end position="264"/>
    </location>
</feature>
<dbReference type="PROSITE" id="PS50157">
    <property type="entry name" value="ZINC_FINGER_C2H2_2"/>
    <property type="match status" value="2"/>
</dbReference>
<name>A0A9Q5N2K1_SANBA</name>
<dbReference type="PANTHER" id="PTHR14003">
    <property type="entry name" value="TRANSCRIPTIONAL REPRESSOR PROTEIN YY"/>
    <property type="match status" value="1"/>
</dbReference>
<dbReference type="InterPro" id="IPR036236">
    <property type="entry name" value="Znf_C2H2_sf"/>
</dbReference>
<evidence type="ECO:0000256" key="12">
    <source>
        <dbReference type="SAM" id="Phobius"/>
    </source>
</evidence>
<dbReference type="FunFam" id="3.30.160.60:FF:001102">
    <property type="entry name" value="Transcription factor IIIA"/>
    <property type="match status" value="1"/>
</dbReference>
<feature type="region of interest" description="Disordered" evidence="11">
    <location>
        <begin position="149"/>
        <end position="168"/>
    </location>
</feature>
<dbReference type="InterPro" id="IPR013087">
    <property type="entry name" value="Znf_C2H2_type"/>
</dbReference>
<dbReference type="OrthoDB" id="6077919at2759"/>
<comment type="caution">
    <text evidence="14">The sequence shown here is derived from an EMBL/GenBank/DDBJ whole genome shotgun (WGS) entry which is preliminary data.</text>
</comment>
<proteinExistence type="inferred from homology"/>
<evidence type="ECO:0000256" key="1">
    <source>
        <dbReference type="ARBA" id="ARBA00004123"/>
    </source>
</evidence>
<evidence type="ECO:0000256" key="2">
    <source>
        <dbReference type="ARBA" id="ARBA00006991"/>
    </source>
</evidence>